<accession>G8P0P7</accession>
<dbReference type="Pfam" id="PF17762">
    <property type="entry name" value="HTH_ParB"/>
    <property type="match status" value="1"/>
</dbReference>
<evidence type="ECO:0000256" key="1">
    <source>
        <dbReference type="ARBA" id="ARBA00006295"/>
    </source>
</evidence>
<dbReference type="EMBL" id="CP003130">
    <property type="protein sequence ID" value="AEU34655.1"/>
    <property type="molecule type" value="Genomic_DNA"/>
</dbReference>
<feature type="domain" description="ParB-like N-terminal" evidence="3">
    <location>
        <begin position="12"/>
        <end position="102"/>
    </location>
</feature>
<dbReference type="Proteomes" id="UP000007113">
    <property type="component" value="Chromosome"/>
</dbReference>
<protein>
    <submittedName>
        <fullName evidence="4">ParB-like partition protein</fullName>
    </submittedName>
</protein>
<dbReference type="SMART" id="SM00470">
    <property type="entry name" value="ParB"/>
    <property type="match status" value="1"/>
</dbReference>
<dbReference type="RefSeq" id="WP_014263539.1">
    <property type="nucleotide sequence ID" value="NC_016631.1"/>
</dbReference>
<dbReference type="eggNOG" id="COG1475">
    <property type="taxonomic scope" value="Bacteria"/>
</dbReference>
<feature type="region of interest" description="Disordered" evidence="2">
    <location>
        <begin position="358"/>
        <end position="382"/>
    </location>
</feature>
<sequence>MNTTVINATEYRNLPLASLTESKTNPRRSFEHNALHELAKTIQVHGVLSPLLVRPLTEQGFEIVFGARRYRAAHIAEVDTVPVRIKNMTDAEVIEAQLVENLQRSDVHPMEEASGFRALLDLEEPKYSIEQISAKTGKNPAYVAARLKLTELTQNVVDAFYREEIGVGHALLLAKLQPDQQEQALAACFKEDWSAGGQKAKRILLPVRSLQFWIESNILLVLKLAPFDKRDAQLVPAAGSCVDCPKRTGHNKLLFSDFGKLDACTSPNCYQAKVEAHVAKAIATKPTLVQISTAHGQQKEGSVTLPRNKYTEIRADKPANKEQATRPEFKSCKYTTEAIVSEGIDKGELRKVCTEPTCPVHHPKSRSQKVTDDPKWKAEQEKQRRETAIANTTGIRTLAAITAAVPVRLMKRDLLFVVERLASLLDENRLAIVAKQYGIRKSKDSDSLGKLFAAYLRRAEESVLGKVLVETTILYIATRHNPSQVLHDAAAVYKVDTDAIALKVKQEFAAKEKTQTAKKTVAKSQPKAVKKAKAA</sequence>
<dbReference type="SUPFAM" id="SSF110849">
    <property type="entry name" value="ParB/Sulfiredoxin"/>
    <property type="match status" value="1"/>
</dbReference>
<feature type="region of interest" description="Disordered" evidence="2">
    <location>
        <begin position="515"/>
        <end position="535"/>
    </location>
</feature>
<evidence type="ECO:0000313" key="4">
    <source>
        <dbReference type="EMBL" id="AEU34655.1"/>
    </source>
</evidence>
<dbReference type="KEGG" id="gma:AciX8_0300"/>
<dbReference type="OrthoDB" id="9796891at2"/>
<organism evidence="4 5">
    <name type="scientific">Granulicella mallensis (strain ATCC BAA-1857 / DSM 23137 / MP5ACTX8)</name>
    <dbReference type="NCBI Taxonomy" id="682795"/>
    <lineage>
        <taxon>Bacteria</taxon>
        <taxon>Pseudomonadati</taxon>
        <taxon>Acidobacteriota</taxon>
        <taxon>Terriglobia</taxon>
        <taxon>Terriglobales</taxon>
        <taxon>Acidobacteriaceae</taxon>
        <taxon>Granulicella</taxon>
    </lineage>
</organism>
<dbReference type="PANTHER" id="PTHR33375">
    <property type="entry name" value="CHROMOSOME-PARTITIONING PROTEIN PARB-RELATED"/>
    <property type="match status" value="1"/>
</dbReference>
<dbReference type="InterPro" id="IPR036086">
    <property type="entry name" value="ParB/Sulfiredoxin_sf"/>
</dbReference>
<name>G8P0P7_GRAMM</name>
<dbReference type="PANTHER" id="PTHR33375:SF7">
    <property type="entry name" value="CHROMOSOME 2-PARTITIONING PROTEIN PARB-RELATED"/>
    <property type="match status" value="1"/>
</dbReference>
<dbReference type="InterPro" id="IPR004437">
    <property type="entry name" value="ParB/RepB/Spo0J"/>
</dbReference>
<evidence type="ECO:0000313" key="5">
    <source>
        <dbReference type="Proteomes" id="UP000007113"/>
    </source>
</evidence>
<dbReference type="InterPro" id="IPR003115">
    <property type="entry name" value="ParB_N"/>
</dbReference>
<dbReference type="InterPro" id="IPR050336">
    <property type="entry name" value="Chromosome_partition/occlusion"/>
</dbReference>
<dbReference type="InterPro" id="IPR041468">
    <property type="entry name" value="HTH_ParB/Spo0J"/>
</dbReference>
<dbReference type="AlphaFoldDB" id="G8P0P7"/>
<proteinExistence type="inferred from homology"/>
<dbReference type="GO" id="GO:0005694">
    <property type="term" value="C:chromosome"/>
    <property type="evidence" value="ECO:0007669"/>
    <property type="project" value="TreeGrafter"/>
</dbReference>
<dbReference type="Gene3D" id="1.10.10.2830">
    <property type="match status" value="1"/>
</dbReference>
<dbReference type="Pfam" id="PF02195">
    <property type="entry name" value="ParB_N"/>
    <property type="match status" value="1"/>
</dbReference>
<dbReference type="GO" id="GO:0007059">
    <property type="term" value="P:chromosome segregation"/>
    <property type="evidence" value="ECO:0007669"/>
    <property type="project" value="TreeGrafter"/>
</dbReference>
<evidence type="ECO:0000259" key="3">
    <source>
        <dbReference type="SMART" id="SM00470"/>
    </source>
</evidence>
<evidence type="ECO:0000256" key="2">
    <source>
        <dbReference type="SAM" id="MobiDB-lite"/>
    </source>
</evidence>
<feature type="compositionally biased region" description="Basic and acidic residues" evidence="2">
    <location>
        <begin position="369"/>
        <end position="382"/>
    </location>
</feature>
<dbReference type="FunFam" id="1.10.10.2830:FF:000001">
    <property type="entry name" value="Chromosome partitioning protein ParB"/>
    <property type="match status" value="1"/>
</dbReference>
<gene>
    <name evidence="4" type="ordered locus">AciX8_0300</name>
</gene>
<dbReference type="GO" id="GO:0003677">
    <property type="term" value="F:DNA binding"/>
    <property type="evidence" value="ECO:0007669"/>
    <property type="project" value="InterPro"/>
</dbReference>
<reference evidence="4 5" key="1">
    <citation type="submission" date="2011-11" db="EMBL/GenBank/DDBJ databases">
        <title>Complete sequence of Granulicella mallensis MP5ACTX8.</title>
        <authorList>
            <consortium name="US DOE Joint Genome Institute"/>
            <person name="Lucas S."/>
            <person name="Copeland A."/>
            <person name="Lapidus A."/>
            <person name="Cheng J.-F."/>
            <person name="Goodwin L."/>
            <person name="Pitluck S."/>
            <person name="Peters L."/>
            <person name="Lu M."/>
            <person name="Detter J.C."/>
            <person name="Han C."/>
            <person name="Tapia R."/>
            <person name="Land M."/>
            <person name="Hauser L."/>
            <person name="Kyrpides N."/>
            <person name="Ivanova N."/>
            <person name="Mikhailova N."/>
            <person name="Pagani I."/>
            <person name="Rawat S."/>
            <person name="Mannisto M."/>
            <person name="Haggblom M."/>
            <person name="Woyke T."/>
        </authorList>
    </citation>
    <scope>NUCLEOTIDE SEQUENCE [LARGE SCALE GENOMIC DNA]</scope>
    <source>
        <strain evidence="5">ATCC BAA-1857 / DSM 23137 / MP5ACTX8</strain>
    </source>
</reference>
<comment type="similarity">
    <text evidence="1">Belongs to the ParB family.</text>
</comment>
<dbReference type="STRING" id="682795.AciX8_0300"/>
<dbReference type="Gene3D" id="3.90.1530.30">
    <property type="match status" value="1"/>
</dbReference>
<keyword evidence="5" id="KW-1185">Reference proteome</keyword>
<dbReference type="SUPFAM" id="SSF109709">
    <property type="entry name" value="KorB DNA-binding domain-like"/>
    <property type="match status" value="1"/>
</dbReference>
<dbReference type="NCBIfam" id="TIGR00180">
    <property type="entry name" value="parB_part"/>
    <property type="match status" value="1"/>
</dbReference>
<dbReference type="HOGENOM" id="CLU_508779_0_0_0"/>